<name>D8IQA9_HERSS</name>
<dbReference type="Proteomes" id="UP000000329">
    <property type="component" value="Chromosome"/>
</dbReference>
<dbReference type="SMART" id="SM01236">
    <property type="entry name" value="Haem_oxygenase_2"/>
    <property type="match status" value="1"/>
</dbReference>
<evidence type="ECO:0008006" key="4">
    <source>
        <dbReference type="Google" id="ProtNLM"/>
    </source>
</evidence>
<dbReference type="Gene3D" id="1.20.910.10">
    <property type="entry name" value="Heme oxygenase-like"/>
    <property type="match status" value="1"/>
</dbReference>
<dbReference type="HOGENOM" id="CLU_047825_1_0_4"/>
<dbReference type="InterPro" id="IPR016084">
    <property type="entry name" value="Haem_Oase-like_multi-hlx"/>
</dbReference>
<dbReference type="RefSeq" id="WP_013235485.1">
    <property type="nucleotide sequence ID" value="NC_014323.1"/>
</dbReference>
<dbReference type="GeneID" id="29393882"/>
<evidence type="ECO:0000313" key="2">
    <source>
        <dbReference type="EMBL" id="ADJ65021.1"/>
    </source>
</evidence>
<keyword evidence="3" id="KW-1185">Reference proteome</keyword>
<dbReference type="KEGG" id="hse:Hsero_3542"/>
<evidence type="ECO:0000313" key="3">
    <source>
        <dbReference type="Proteomes" id="UP000000329"/>
    </source>
</evidence>
<dbReference type="AlphaFoldDB" id="D8IQA9"/>
<evidence type="ECO:0000256" key="1">
    <source>
        <dbReference type="SAM" id="MobiDB-lite"/>
    </source>
</evidence>
<protein>
    <recommendedName>
        <fullName evidence="4">Iron-containing redox enzyme family protein</fullName>
    </recommendedName>
</protein>
<feature type="region of interest" description="Disordered" evidence="1">
    <location>
        <begin position="1"/>
        <end position="32"/>
    </location>
</feature>
<organism evidence="2 3">
    <name type="scientific">Herbaspirillum seropedicae (strain SmR1)</name>
    <dbReference type="NCBI Taxonomy" id="757424"/>
    <lineage>
        <taxon>Bacteria</taxon>
        <taxon>Pseudomonadati</taxon>
        <taxon>Pseudomonadota</taxon>
        <taxon>Betaproteobacteria</taxon>
        <taxon>Burkholderiales</taxon>
        <taxon>Oxalobacteraceae</taxon>
        <taxon>Herbaspirillum</taxon>
    </lineage>
</organism>
<dbReference type="EMBL" id="CP002039">
    <property type="protein sequence ID" value="ADJ65021.1"/>
    <property type="molecule type" value="Genomic_DNA"/>
</dbReference>
<reference evidence="2 3" key="1">
    <citation type="submission" date="2010-04" db="EMBL/GenBank/DDBJ databases">
        <title>The genome of Herbaspirillum seropedicae SmR1, an endophytic, nitrogen-fixing, plant-growth promoting beta-Proteobacteria.</title>
        <authorList>
            <person name="Pedrosa F.O."/>
            <person name="Monteiro R.A."/>
            <person name="Wassem R."/>
            <person name="Cruz L.M."/>
            <person name="Ayub R.A."/>
            <person name="Colauto N.B."/>
            <person name="Fernandez M.A."/>
            <person name="Fungaro M.H.P."/>
            <person name="Grisard E.C."/>
            <person name="Hungria M."/>
            <person name="Madeira H.M.F."/>
            <person name="Nodari R.O."/>
            <person name="Osaku C.A."/>
            <person name="Petzl-Erler M.L."/>
            <person name="Terenzi H."/>
            <person name="Vieira L.G.E."/>
            <person name="Almeida M.I.M."/>
            <person name="Alves L.R."/>
            <person name="Arantes O.M.N."/>
            <person name="Balsanelli E."/>
            <person name="Barcellos F.G."/>
            <person name="Baura V.A."/>
            <person name="Binde D.R."/>
            <person name="Campo R.J."/>
            <person name="Chubatsu L.S."/>
            <person name="Chueire L.M.O."/>
            <person name="Ciferri R.R."/>
            <person name="Correa L.C."/>
            <person name="da Conceicao Silva J.L."/>
            <person name="Dabul A.N.G."/>
            <person name="Dambros B.P."/>
            <person name="Faoro H."/>
            <person name="Favetti A."/>
            <person name="Friedermann G."/>
            <person name="Furlaneto M.C."/>
            <person name="Gasques L.S."/>
            <person name="Gimenes C.C.T."/>
            <person name="Gioppo N.M.R."/>
            <person name="Glienke-Blanco C."/>
            <person name="Godoy L.P."/>
            <person name="Guerra M.P."/>
            <person name="Karp S."/>
            <person name="Kava-Cordeiro V."/>
            <person name="Margarido V.P."/>
            <person name="Mathioni S.M."/>
            <person name="Menck-Soares M.A."/>
            <person name="Murace N.K."/>
            <person name="Nicolas M.F."/>
            <person name="Oliveira C.E.C."/>
            <person name="Pagnan N.A.B."/>
            <person name="Pamphile J.A."/>
            <person name="Patussi E.V."/>
            <person name="Pereira L.F.P."/>
            <person name="Pereira-Ferrari L."/>
            <person name="Pinto F.G.S."/>
            <person name="Precoma C."/>
            <person name="Prioli A.J."/>
            <person name="Prioli S.M.A.P."/>
            <person name="Raittz R.T."/>
            <person name="Ramos H.J.O."/>
            <person name="Ribeiro E.M.S.F."/>
            <person name="Rigo L.U."/>
            <person name="Rocha C.L.M.S.C."/>
            <person name="Rocha S.N."/>
            <person name="Santos K."/>
            <person name="Satori D."/>
            <person name="Silva A.G."/>
            <person name="Simao R.C.G."/>
            <person name="Soares M.A.M."/>
            <person name="Souza E.M."/>
            <person name="Steffens M.B.R."/>
            <person name="Steindel M."/>
            <person name="Tadra-Sfeir M.Z."/>
            <person name="Takahashi E.K."/>
            <person name="Torres R.A."/>
            <person name="Valle J.S."/>
            <person name="Vernal J.I."/>
            <person name="Vilas-Boas L.A."/>
            <person name="Watanabe M.A.E."/>
            <person name="Weiss V.A."/>
            <person name="Yates M.A."/>
            <person name="Souza E.M."/>
        </authorList>
    </citation>
    <scope>NUCLEOTIDE SEQUENCE [LARGE SCALE GENOMIC DNA]</scope>
    <source>
        <strain evidence="2 3">SmR1</strain>
    </source>
</reference>
<accession>D8IQA9</accession>
<sequence>MQATLEEMQAAASASRRYHPNSDPHHDPHGAGLLPARIYAQLNVAEPDAAALAQARRYLVTQLEATQALPCELPPAGQDMAAWMQARAAQVGVAYEAYLQERRAGAPRQYFSGRAHALNFLLRVAPTKLVDGAWLYSAVKHWRDPVFRPLILTYLEELGDGEVAMNHVSLYRSLLQAHGCEQADWLSQAHYVQGALQLALGWHGDEFIPEMFGFNLGYEQLPLHLLITAYELNELGIDPYYFTLHVTIDNAASGHARKAVDAVLEAAAQWPDREEFLQRMRRGYLLNELGASTLGVIGSFDLDQEVQRVLADKAAFGRMMHSDYCRIGGKTVNQWLERPEGMRDFLAAMEQGKWILRGEPAGHSRFWRLIDAPGGEMFGVFNGYEKQVIREWIETGWDDAPRQPSFRAQARGRQGVAEQPEQPHQEAPSHLDAGLDALVAPLSPACHHLPPGLEATRLFSQCYRTRCIV</sequence>
<gene>
    <name evidence="2" type="ordered locus">Hsero_3542</name>
</gene>
<proteinExistence type="predicted"/>
<dbReference type="STRING" id="757424.Hsero_3542"/>
<dbReference type="eggNOG" id="ENOG502Z8CV">
    <property type="taxonomic scope" value="Bacteria"/>
</dbReference>
<feature type="compositionally biased region" description="Basic and acidic residues" evidence="1">
    <location>
        <begin position="20"/>
        <end position="29"/>
    </location>
</feature>
<feature type="region of interest" description="Disordered" evidence="1">
    <location>
        <begin position="400"/>
        <end position="429"/>
    </location>
</feature>
<dbReference type="Pfam" id="PF14518">
    <property type="entry name" value="Haem_oxygenas_2"/>
    <property type="match status" value="1"/>
</dbReference>